<evidence type="ECO:0000256" key="1">
    <source>
        <dbReference type="SAM" id="Phobius"/>
    </source>
</evidence>
<dbReference type="EMBL" id="JACHFH010000017">
    <property type="protein sequence ID" value="MBB5336422.1"/>
    <property type="molecule type" value="Genomic_DNA"/>
</dbReference>
<evidence type="ECO:0000313" key="2">
    <source>
        <dbReference type="EMBL" id="MBB5336422.1"/>
    </source>
</evidence>
<feature type="transmembrane region" description="Helical" evidence="1">
    <location>
        <begin position="6"/>
        <end position="24"/>
    </location>
</feature>
<evidence type="ECO:0000313" key="3">
    <source>
        <dbReference type="Proteomes" id="UP000559117"/>
    </source>
</evidence>
<keyword evidence="1" id="KW-1133">Transmembrane helix</keyword>
<gene>
    <name evidence="2" type="ORF">HNR32_001570</name>
</gene>
<keyword evidence="1" id="KW-0812">Transmembrane</keyword>
<dbReference type="AlphaFoldDB" id="A0A840UQH3"/>
<organism evidence="2 3">
    <name type="scientific">Pectinatus brassicae</name>
    <dbReference type="NCBI Taxonomy" id="862415"/>
    <lineage>
        <taxon>Bacteria</taxon>
        <taxon>Bacillati</taxon>
        <taxon>Bacillota</taxon>
        <taxon>Negativicutes</taxon>
        <taxon>Selenomonadales</taxon>
        <taxon>Selenomonadaceae</taxon>
        <taxon>Pectinatus</taxon>
    </lineage>
</organism>
<dbReference type="Proteomes" id="UP000559117">
    <property type="component" value="Unassembled WGS sequence"/>
</dbReference>
<proteinExistence type="predicted"/>
<keyword evidence="3" id="KW-1185">Reference proteome</keyword>
<comment type="caution">
    <text evidence="2">The sequence shown here is derived from an EMBL/GenBank/DDBJ whole genome shotgun (WGS) entry which is preliminary data.</text>
</comment>
<keyword evidence="1" id="KW-0472">Membrane</keyword>
<dbReference type="RefSeq" id="WP_183861345.1">
    <property type="nucleotide sequence ID" value="NZ_JACHFH010000017.1"/>
</dbReference>
<reference evidence="2 3" key="1">
    <citation type="submission" date="2020-08" db="EMBL/GenBank/DDBJ databases">
        <title>Genomic Encyclopedia of Type Strains, Phase IV (KMG-IV): sequencing the most valuable type-strain genomes for metagenomic binning, comparative biology and taxonomic classification.</title>
        <authorList>
            <person name="Goeker M."/>
        </authorList>
    </citation>
    <scope>NUCLEOTIDE SEQUENCE [LARGE SCALE GENOMIC DNA]</scope>
    <source>
        <strain evidence="2 3">DSM 24661</strain>
    </source>
</reference>
<protein>
    <submittedName>
        <fullName evidence="2">Uncharacterized protein</fullName>
    </submittedName>
</protein>
<name>A0A840UQH3_9FIRM</name>
<sequence>MSITDVLAIVGALSGLSSIAWNVYQWQQSKAKMKISAAVVTKYQGDITTPNVLMIEMVNAGKRPIQIEMFFGRSETGDFVITPDNLPITLEESKKHVEAYDGTIEQMVRDGIYLLGLYAVDSLGKRWQVSGGDIAKINLHLQQLRSEGIIEDGEEVVW</sequence>
<accession>A0A840UQH3</accession>